<organism evidence="4 5">
    <name type="scientific">Pseudonocardia endophytica</name>
    <dbReference type="NCBI Taxonomy" id="401976"/>
    <lineage>
        <taxon>Bacteria</taxon>
        <taxon>Bacillati</taxon>
        <taxon>Actinomycetota</taxon>
        <taxon>Actinomycetes</taxon>
        <taxon>Pseudonocardiales</taxon>
        <taxon>Pseudonocardiaceae</taxon>
        <taxon>Pseudonocardia</taxon>
    </lineage>
</organism>
<dbReference type="PROSITE" id="PS51257">
    <property type="entry name" value="PROKAR_LIPOPROTEIN"/>
    <property type="match status" value="1"/>
</dbReference>
<comment type="caution">
    <text evidence="4">The sequence shown here is derived from an EMBL/GenBank/DDBJ whole genome shotgun (WGS) entry which is preliminary data.</text>
</comment>
<proteinExistence type="predicted"/>
<dbReference type="SUPFAM" id="SSF53850">
    <property type="entry name" value="Periplasmic binding protein-like II"/>
    <property type="match status" value="1"/>
</dbReference>
<dbReference type="Gene3D" id="3.10.105.10">
    <property type="entry name" value="Dipeptide-binding Protein, Domain 3"/>
    <property type="match status" value="1"/>
</dbReference>
<name>A0A4R1HP72_PSEEN</name>
<gene>
    <name evidence="4" type="ORF">EV378_0109</name>
</gene>
<dbReference type="PIRSF" id="PIRSF002741">
    <property type="entry name" value="MppA"/>
    <property type="match status" value="1"/>
</dbReference>
<dbReference type="Pfam" id="PF00496">
    <property type="entry name" value="SBP_bac_5"/>
    <property type="match status" value="1"/>
</dbReference>
<dbReference type="AlphaFoldDB" id="A0A4R1HP72"/>
<dbReference type="EMBL" id="SMFZ01000001">
    <property type="protein sequence ID" value="TCK24337.1"/>
    <property type="molecule type" value="Genomic_DNA"/>
</dbReference>
<feature type="signal peptide" evidence="2">
    <location>
        <begin position="1"/>
        <end position="31"/>
    </location>
</feature>
<dbReference type="InterPro" id="IPR000914">
    <property type="entry name" value="SBP_5_dom"/>
</dbReference>
<dbReference type="GO" id="GO:0015833">
    <property type="term" value="P:peptide transport"/>
    <property type="evidence" value="ECO:0007669"/>
    <property type="project" value="TreeGrafter"/>
</dbReference>
<feature type="domain" description="Solute-binding protein family 5" evidence="3">
    <location>
        <begin position="99"/>
        <end position="444"/>
    </location>
</feature>
<dbReference type="RefSeq" id="WP_132420779.1">
    <property type="nucleotide sequence ID" value="NZ_SMFZ01000001.1"/>
</dbReference>
<sequence>MRWRSRGRRVAAAVVSAILLGLLAACGAAQPAQQTTELRAVNAFGDDPAADGPPKRGGSLTLATDREAVSFDPVVQNTNQAAFAVYDSLMRLTPDGTAEPYLARSMDTGDGGRTWRMGLRPGVRFSDGTPLDADAVVTNVRRHIDTPSSPANRFAKRITGLRAVDPSTVEFVLDSPLGSFPVLFGQSTFFGALGVVVSPAAIATYGADVGRHPVGAGPFRLVEWTRDSRMVLERNPTYWRQGQPYLDRLEFRPLPDNESRYASIQNRDVDLIFGAYNQELVRAFRDPGLKVYYGPGNGGEVLHFNTTRPPFDDRRMREAVVRAINLGGLSASLYSGNLVPASSLFDEESPLHTDTATREWPAPDPGRARQLVDEYRAGGGDPTVVLTLTQPRRQLGEAIQAQLAAVGITVEVRLYDLAQYSSQVVQSGQFGLASNVASFDNAFPYVGNLVRTGGNVNYGDYSNPQVDALVDRAAGTSDPAERTRAYQEVERLVNADLPLAWISRGYLATVAVPQVRGVQRYLSRDMFYGSMWVDRP</sequence>
<evidence type="ECO:0000259" key="3">
    <source>
        <dbReference type="Pfam" id="PF00496"/>
    </source>
</evidence>
<accession>A0A4R1HP72</accession>
<dbReference type="PANTHER" id="PTHR30290">
    <property type="entry name" value="PERIPLASMIC BINDING COMPONENT OF ABC TRANSPORTER"/>
    <property type="match status" value="1"/>
</dbReference>
<protein>
    <submittedName>
        <fullName evidence="4">Peptide/nickel transport system substrate-binding protein</fullName>
    </submittedName>
</protein>
<evidence type="ECO:0000256" key="2">
    <source>
        <dbReference type="SAM" id="SignalP"/>
    </source>
</evidence>
<dbReference type="GO" id="GO:0042597">
    <property type="term" value="C:periplasmic space"/>
    <property type="evidence" value="ECO:0007669"/>
    <property type="project" value="UniProtKB-ARBA"/>
</dbReference>
<dbReference type="InterPro" id="IPR039424">
    <property type="entry name" value="SBP_5"/>
</dbReference>
<evidence type="ECO:0000313" key="4">
    <source>
        <dbReference type="EMBL" id="TCK24337.1"/>
    </source>
</evidence>
<dbReference type="Gene3D" id="3.40.190.10">
    <property type="entry name" value="Periplasmic binding protein-like II"/>
    <property type="match status" value="1"/>
</dbReference>
<feature type="chain" id="PRO_5020750835" evidence="2">
    <location>
        <begin position="32"/>
        <end position="536"/>
    </location>
</feature>
<keyword evidence="1 2" id="KW-0732">Signal</keyword>
<dbReference type="Proteomes" id="UP000295560">
    <property type="component" value="Unassembled WGS sequence"/>
</dbReference>
<reference evidence="4 5" key="1">
    <citation type="submission" date="2019-03" db="EMBL/GenBank/DDBJ databases">
        <title>Sequencing the genomes of 1000 actinobacteria strains.</title>
        <authorList>
            <person name="Klenk H.-P."/>
        </authorList>
    </citation>
    <scope>NUCLEOTIDE SEQUENCE [LARGE SCALE GENOMIC DNA]</scope>
    <source>
        <strain evidence="4 5">DSM 44969</strain>
    </source>
</reference>
<dbReference type="PANTHER" id="PTHR30290:SF38">
    <property type="entry name" value="D,D-DIPEPTIDE-BINDING PERIPLASMIC PROTEIN DDPA-RELATED"/>
    <property type="match status" value="1"/>
</dbReference>
<dbReference type="InterPro" id="IPR030678">
    <property type="entry name" value="Peptide/Ni-bd"/>
</dbReference>
<dbReference type="GO" id="GO:0043190">
    <property type="term" value="C:ATP-binding cassette (ABC) transporter complex"/>
    <property type="evidence" value="ECO:0007669"/>
    <property type="project" value="InterPro"/>
</dbReference>
<keyword evidence="5" id="KW-1185">Reference proteome</keyword>
<evidence type="ECO:0000313" key="5">
    <source>
        <dbReference type="Proteomes" id="UP000295560"/>
    </source>
</evidence>
<dbReference type="GO" id="GO:1904680">
    <property type="term" value="F:peptide transmembrane transporter activity"/>
    <property type="evidence" value="ECO:0007669"/>
    <property type="project" value="TreeGrafter"/>
</dbReference>
<dbReference type="OrthoDB" id="5167407at2"/>
<evidence type="ECO:0000256" key="1">
    <source>
        <dbReference type="ARBA" id="ARBA00022729"/>
    </source>
</evidence>